<sequence length="379" mass="40179">MLTRAAPLAITPPDLERDYRWAVAAARAAADVPAVGAEAELWTVRGWVDVAVGCAVVGSAATVVGLDDVVRETGVSYGWRFAQRLRLLREQWGPVPRWYPECGPAPVEADGADRREAVRASRIVADFCDALAAVRGPDKPATWPADTGELICRATRYRPSPTRAFRVVECDIDPGLPGRMWMRLPQGATVLHLTRRPLGRAAIVRTGIHEGAHLDHLLAAPGPIEFGAGLLAAESYAMAVEILAAAECAARGEAELTAMLRAGLVERVGRLPGGIPERAARGWPSAALRAALATGSSRFAGLTTLADTYVVGPLRLLAGRTPILPPELEQGLGRRWHAVTDAFPGALALAEAVAECGWTPDTETASGAARPSSPDEGRR</sequence>
<dbReference type="EMBL" id="JAATEO010000018">
    <property type="protein sequence ID" value="NJP33750.1"/>
    <property type="molecule type" value="Genomic_DNA"/>
</dbReference>
<reference evidence="2 3" key="1">
    <citation type="submission" date="2020-03" db="EMBL/GenBank/DDBJ databases">
        <title>WGS of actinomycetes isolated from Thailand.</title>
        <authorList>
            <person name="Thawai C."/>
        </authorList>
    </citation>
    <scope>NUCLEOTIDE SEQUENCE [LARGE SCALE GENOMIC DNA]</scope>
    <source>
        <strain evidence="2 3">HSS6-12</strain>
    </source>
</reference>
<feature type="region of interest" description="Disordered" evidence="1">
    <location>
        <begin position="360"/>
        <end position="379"/>
    </location>
</feature>
<proteinExistence type="predicted"/>
<name>A0ABX0ZCR2_9ACTN</name>
<evidence type="ECO:0000256" key="1">
    <source>
        <dbReference type="SAM" id="MobiDB-lite"/>
    </source>
</evidence>
<evidence type="ECO:0000313" key="3">
    <source>
        <dbReference type="Proteomes" id="UP000783871"/>
    </source>
</evidence>
<dbReference type="Proteomes" id="UP000783871">
    <property type="component" value="Unassembled WGS sequence"/>
</dbReference>
<comment type="caution">
    <text evidence="2">The sequence shown here is derived from an EMBL/GenBank/DDBJ whole genome shotgun (WGS) entry which is preliminary data.</text>
</comment>
<evidence type="ECO:0000313" key="2">
    <source>
        <dbReference type="EMBL" id="NJP33750.1"/>
    </source>
</evidence>
<dbReference type="RefSeq" id="WP_168002119.1">
    <property type="nucleotide sequence ID" value="NZ_JAATEO010000018.1"/>
</dbReference>
<protein>
    <submittedName>
        <fullName evidence="2">Uncharacterized protein</fullName>
    </submittedName>
</protein>
<organism evidence="2 3">
    <name type="scientific">Micromonospora thermarum</name>
    <dbReference type="NCBI Taxonomy" id="2720024"/>
    <lineage>
        <taxon>Bacteria</taxon>
        <taxon>Bacillati</taxon>
        <taxon>Actinomycetota</taxon>
        <taxon>Actinomycetes</taxon>
        <taxon>Micromonosporales</taxon>
        <taxon>Micromonosporaceae</taxon>
        <taxon>Micromonospora</taxon>
    </lineage>
</organism>
<gene>
    <name evidence="2" type="ORF">HCJ94_17625</name>
</gene>
<accession>A0ABX0ZCR2</accession>
<keyword evidence="3" id="KW-1185">Reference proteome</keyword>